<accession>A0ACB9FEH7</accession>
<comment type="caution">
    <text evidence="1">The sequence shown here is derived from an EMBL/GenBank/DDBJ whole genome shotgun (WGS) entry which is preliminary data.</text>
</comment>
<dbReference type="EMBL" id="CM042047">
    <property type="protein sequence ID" value="KAI3769203.1"/>
    <property type="molecule type" value="Genomic_DNA"/>
</dbReference>
<gene>
    <name evidence="1" type="ORF">L6452_00303</name>
</gene>
<name>A0ACB9FEH7_ARCLA</name>
<evidence type="ECO:0000313" key="2">
    <source>
        <dbReference type="Proteomes" id="UP001055879"/>
    </source>
</evidence>
<evidence type="ECO:0000313" key="1">
    <source>
        <dbReference type="EMBL" id="KAI3769203.1"/>
    </source>
</evidence>
<organism evidence="1 2">
    <name type="scientific">Arctium lappa</name>
    <name type="common">Greater burdock</name>
    <name type="synonym">Lappa major</name>
    <dbReference type="NCBI Taxonomy" id="4217"/>
    <lineage>
        <taxon>Eukaryota</taxon>
        <taxon>Viridiplantae</taxon>
        <taxon>Streptophyta</taxon>
        <taxon>Embryophyta</taxon>
        <taxon>Tracheophyta</taxon>
        <taxon>Spermatophyta</taxon>
        <taxon>Magnoliopsida</taxon>
        <taxon>eudicotyledons</taxon>
        <taxon>Gunneridae</taxon>
        <taxon>Pentapetalae</taxon>
        <taxon>asterids</taxon>
        <taxon>campanulids</taxon>
        <taxon>Asterales</taxon>
        <taxon>Asteraceae</taxon>
        <taxon>Carduoideae</taxon>
        <taxon>Cardueae</taxon>
        <taxon>Arctiinae</taxon>
        <taxon>Arctium</taxon>
    </lineage>
</organism>
<keyword evidence="2" id="KW-1185">Reference proteome</keyword>
<reference evidence="1 2" key="2">
    <citation type="journal article" date="2022" name="Mol. Ecol. Resour.">
        <title>The genomes of chicory, endive, great burdock and yacon provide insights into Asteraceae paleo-polyploidization history and plant inulin production.</title>
        <authorList>
            <person name="Fan W."/>
            <person name="Wang S."/>
            <person name="Wang H."/>
            <person name="Wang A."/>
            <person name="Jiang F."/>
            <person name="Liu H."/>
            <person name="Zhao H."/>
            <person name="Xu D."/>
            <person name="Zhang Y."/>
        </authorList>
    </citation>
    <scope>NUCLEOTIDE SEQUENCE [LARGE SCALE GENOMIC DNA]</scope>
    <source>
        <strain evidence="2">cv. Niubang</strain>
    </source>
</reference>
<protein>
    <submittedName>
        <fullName evidence="1">Uncharacterized protein</fullName>
    </submittedName>
</protein>
<dbReference type="Proteomes" id="UP001055879">
    <property type="component" value="Linkage Group LG01"/>
</dbReference>
<proteinExistence type="predicted"/>
<reference evidence="2" key="1">
    <citation type="journal article" date="2022" name="Mol. Ecol. Resour.">
        <title>The genomes of chicory, endive, great burdock and yacon provide insights into Asteraceae palaeo-polyploidization history and plant inulin production.</title>
        <authorList>
            <person name="Fan W."/>
            <person name="Wang S."/>
            <person name="Wang H."/>
            <person name="Wang A."/>
            <person name="Jiang F."/>
            <person name="Liu H."/>
            <person name="Zhao H."/>
            <person name="Xu D."/>
            <person name="Zhang Y."/>
        </authorList>
    </citation>
    <scope>NUCLEOTIDE SEQUENCE [LARGE SCALE GENOMIC DNA]</scope>
    <source>
        <strain evidence="2">cv. Niubang</strain>
    </source>
</reference>
<sequence>MTHKSSHGSTFLTFGEASITHPNSPTTLTVFLTISLSSFHLQNHQCYSSMESPFLILIPFLFSFYASITYSIATNTITVNQTIRDGQTIVSPQQSFELGFYSPTTATRNRYLGIWYKRLATGTVAWVANRETPITNKSGELTLRPDGVLVLRDSTTDTIVWSSLYPTTETAQNPIAQLLDSGNLMVVDRDDPYDYVWQSFDYPGNTYLPGIKFGRNLKKGVVTNFTSWKTDDDPSKGEHMVYMDFNGVPQIYQNKGDVIHMRLGSWNGFSYTGQPNLKPNSIFTFEQVSNESEIYYKFELINRSNLIKMMITSAGDLFRLNWNNRVQEWSLFSASEVDKCSQYALCGPYASCDTEQFPACGCLKGFIPKNPQQWDAADWTSGCRREIPLDCGVGEGYRRYWSMKLPDTRNSWFDREMSLEQCRVRCKNECNCSAYSTLDIRVNLGCILWYGELVDLRSFPNIGQDIYIRMTAAELEKDKKTSSSSKNLKIIVILVVVGLTVLLGLLVLMIIRKRKLKQQGRDDPIAKDKEESQIYESQNDNLHDLPLFSLSTLLDATNNFSNGNKIGEGGFGPVYKGFLEDGREIAVKRLSESSTQGVEEFKNEVLFISKLQHRNLVKILGCCIEGQEKTLVYEYMPNKGLDLFLFQEAKRKTLNWTQRFHIINGIARGLLYLHQDSRLRIIHRDLKASNILLDDEMNPKISDFGMARSFGGNDTETNTKRVVGTYGYMSPEYAGSGIFSVKSDVFSFGVLVLEIVSGKKNKGFFHPTQSHNLLEHAWRLYNEGNILELVEASLIESSAKWCDFQGRRLNNS</sequence>